<sequence>MRRLRNKGQGLINIPERDKPLESD</sequence>
<dbReference type="EMBL" id="JAZHXI010000005">
    <property type="protein sequence ID" value="KAL2071508.1"/>
    <property type="molecule type" value="Genomic_DNA"/>
</dbReference>
<evidence type="ECO:0000313" key="2">
    <source>
        <dbReference type="EMBL" id="KAL2071508.1"/>
    </source>
</evidence>
<gene>
    <name evidence="2" type="ORF">VTL71DRAFT_12743</name>
</gene>
<accession>A0ABR4CNB7</accession>
<organism evidence="2 3">
    <name type="scientific">Oculimacula yallundae</name>
    <dbReference type="NCBI Taxonomy" id="86028"/>
    <lineage>
        <taxon>Eukaryota</taxon>
        <taxon>Fungi</taxon>
        <taxon>Dikarya</taxon>
        <taxon>Ascomycota</taxon>
        <taxon>Pezizomycotina</taxon>
        <taxon>Leotiomycetes</taxon>
        <taxon>Helotiales</taxon>
        <taxon>Ploettnerulaceae</taxon>
        <taxon>Oculimacula</taxon>
    </lineage>
</organism>
<evidence type="ECO:0000256" key="1">
    <source>
        <dbReference type="SAM" id="MobiDB-lite"/>
    </source>
</evidence>
<feature type="compositionally biased region" description="Basic and acidic residues" evidence="1">
    <location>
        <begin position="15"/>
        <end position="24"/>
    </location>
</feature>
<protein>
    <submittedName>
        <fullName evidence="2">Uncharacterized protein</fullName>
    </submittedName>
</protein>
<evidence type="ECO:0000313" key="3">
    <source>
        <dbReference type="Proteomes" id="UP001595075"/>
    </source>
</evidence>
<feature type="region of interest" description="Disordered" evidence="1">
    <location>
        <begin position="1"/>
        <end position="24"/>
    </location>
</feature>
<keyword evidence="3" id="KW-1185">Reference proteome</keyword>
<reference evidence="2 3" key="1">
    <citation type="journal article" date="2024" name="Commun. Biol.">
        <title>Comparative genomic analysis of thermophilic fungi reveals convergent evolutionary adaptations and gene losses.</title>
        <authorList>
            <person name="Steindorff A.S."/>
            <person name="Aguilar-Pontes M.V."/>
            <person name="Robinson A.J."/>
            <person name="Andreopoulos B."/>
            <person name="LaButti K."/>
            <person name="Kuo A."/>
            <person name="Mondo S."/>
            <person name="Riley R."/>
            <person name="Otillar R."/>
            <person name="Haridas S."/>
            <person name="Lipzen A."/>
            <person name="Grimwood J."/>
            <person name="Schmutz J."/>
            <person name="Clum A."/>
            <person name="Reid I.D."/>
            <person name="Moisan M.C."/>
            <person name="Butler G."/>
            <person name="Nguyen T.T.M."/>
            <person name="Dewar K."/>
            <person name="Conant G."/>
            <person name="Drula E."/>
            <person name="Henrissat B."/>
            <person name="Hansel C."/>
            <person name="Singer S."/>
            <person name="Hutchinson M.I."/>
            <person name="de Vries R.P."/>
            <person name="Natvig D.O."/>
            <person name="Powell A.J."/>
            <person name="Tsang A."/>
            <person name="Grigoriev I.V."/>
        </authorList>
    </citation>
    <scope>NUCLEOTIDE SEQUENCE [LARGE SCALE GENOMIC DNA]</scope>
    <source>
        <strain evidence="2 3">CBS 494.80</strain>
    </source>
</reference>
<comment type="caution">
    <text evidence="2">The sequence shown here is derived from an EMBL/GenBank/DDBJ whole genome shotgun (WGS) entry which is preliminary data.</text>
</comment>
<name>A0ABR4CNB7_9HELO</name>
<dbReference type="Proteomes" id="UP001595075">
    <property type="component" value="Unassembled WGS sequence"/>
</dbReference>
<proteinExistence type="predicted"/>